<evidence type="ECO:0000256" key="9">
    <source>
        <dbReference type="ARBA" id="ARBA00022912"/>
    </source>
</evidence>
<dbReference type="EC" id="3.9.1.3" evidence="5"/>
<comment type="catalytic activity">
    <reaction evidence="12">
        <text>N(pros)-phospho-L-histidyl-[protein] + H2O = L-histidyl-[protein] + phosphate</text>
        <dbReference type="Rhea" id="RHEA:47964"/>
        <dbReference type="Rhea" id="RHEA-COMP:9745"/>
        <dbReference type="Rhea" id="RHEA-COMP:9746"/>
        <dbReference type="ChEBI" id="CHEBI:15377"/>
        <dbReference type="ChEBI" id="CHEBI:29979"/>
        <dbReference type="ChEBI" id="CHEBI:43474"/>
        <dbReference type="ChEBI" id="CHEBI:64837"/>
        <dbReference type="EC" id="3.9.1.3"/>
    </reaction>
</comment>
<keyword evidence="8" id="KW-0378">Hydrolase</keyword>
<comment type="function">
    <text evidence="1">Exhibits phosphohistidine phosphatase activity.</text>
</comment>
<evidence type="ECO:0000313" key="14">
    <source>
        <dbReference type="EMBL" id="MEQ2210375.1"/>
    </source>
</evidence>
<dbReference type="PANTHER" id="PTHR12258">
    <property type="entry name" value="JANUS-A/JANUS-B"/>
    <property type="match status" value="1"/>
</dbReference>
<comment type="caution">
    <text evidence="14">The sequence shown here is derived from an EMBL/GenBank/DDBJ whole genome shotgun (WGS) entry which is preliminary data.</text>
</comment>
<evidence type="ECO:0000256" key="11">
    <source>
        <dbReference type="ARBA" id="ARBA00030831"/>
    </source>
</evidence>
<evidence type="ECO:0000256" key="3">
    <source>
        <dbReference type="ARBA" id="ARBA00010971"/>
    </source>
</evidence>
<dbReference type="Proteomes" id="UP001434883">
    <property type="component" value="Unassembled WGS sequence"/>
</dbReference>
<dbReference type="Pfam" id="PF05005">
    <property type="entry name" value="Ocnus"/>
    <property type="match status" value="1"/>
</dbReference>
<protein>
    <recommendedName>
        <fullName evidence="6">14 kDa phosphohistidine phosphatase</fullName>
        <ecNumber evidence="5">3.9.1.3</ecNumber>
    </recommendedName>
    <alternativeName>
        <fullName evidence="11">Phosphohistidine phosphatase 1</fullName>
    </alternativeName>
    <alternativeName>
        <fullName evidence="10">Protein histidine phosphatase</fullName>
    </alternativeName>
</protein>
<dbReference type="InterPro" id="IPR038596">
    <property type="entry name" value="Janus_sf"/>
</dbReference>
<dbReference type="PANTHER" id="PTHR12258:SF10">
    <property type="entry name" value="14 KDA PHOSPHOHISTIDINE PHOSPHATASE"/>
    <property type="match status" value="1"/>
</dbReference>
<comment type="subcellular location">
    <subcellularLocation>
        <location evidence="2">Cytoplasm</location>
    </subcellularLocation>
</comment>
<evidence type="ECO:0000256" key="5">
    <source>
        <dbReference type="ARBA" id="ARBA00011945"/>
    </source>
</evidence>
<evidence type="ECO:0000256" key="10">
    <source>
        <dbReference type="ARBA" id="ARBA00029952"/>
    </source>
</evidence>
<dbReference type="Gene3D" id="3.50.20.20">
    <property type="entry name" value="Janus/Ocnus"/>
    <property type="match status" value="1"/>
</dbReference>
<evidence type="ECO:0000256" key="7">
    <source>
        <dbReference type="ARBA" id="ARBA00022490"/>
    </source>
</evidence>
<accession>A0ABV0RQ74</accession>
<dbReference type="EMBL" id="JAHRIN010053058">
    <property type="protein sequence ID" value="MEQ2210375.1"/>
    <property type="molecule type" value="Genomic_DNA"/>
</dbReference>
<dbReference type="SUPFAM" id="SSF143724">
    <property type="entry name" value="PHP14-like"/>
    <property type="match status" value="1"/>
</dbReference>
<comment type="catalytic activity">
    <reaction evidence="13">
        <text>N(tele)-phospho-L-histidyl-[protein] + H2O = L-histidyl-[protein] + phosphate</text>
        <dbReference type="Rhea" id="RHEA:47960"/>
        <dbReference type="Rhea" id="RHEA-COMP:9745"/>
        <dbReference type="Rhea" id="RHEA-COMP:10719"/>
        <dbReference type="ChEBI" id="CHEBI:15377"/>
        <dbReference type="ChEBI" id="CHEBI:29979"/>
        <dbReference type="ChEBI" id="CHEBI:43474"/>
        <dbReference type="ChEBI" id="CHEBI:83586"/>
        <dbReference type="EC" id="3.9.1.3"/>
    </reaction>
</comment>
<keyword evidence="7" id="KW-0963">Cytoplasm</keyword>
<evidence type="ECO:0000256" key="6">
    <source>
        <dbReference type="ARBA" id="ARBA00014497"/>
    </source>
</evidence>
<name>A0ABV0RQ74_9TELE</name>
<feature type="non-terminal residue" evidence="14">
    <location>
        <position position="1"/>
    </location>
</feature>
<dbReference type="InterPro" id="IPR007702">
    <property type="entry name" value="Janus"/>
</dbReference>
<evidence type="ECO:0000256" key="2">
    <source>
        <dbReference type="ARBA" id="ARBA00004496"/>
    </source>
</evidence>
<evidence type="ECO:0000256" key="4">
    <source>
        <dbReference type="ARBA" id="ARBA00011245"/>
    </source>
</evidence>
<organism evidence="14 15">
    <name type="scientific">Xenoophorus captivus</name>
    <dbReference type="NCBI Taxonomy" id="1517983"/>
    <lineage>
        <taxon>Eukaryota</taxon>
        <taxon>Metazoa</taxon>
        <taxon>Chordata</taxon>
        <taxon>Craniata</taxon>
        <taxon>Vertebrata</taxon>
        <taxon>Euteleostomi</taxon>
        <taxon>Actinopterygii</taxon>
        <taxon>Neopterygii</taxon>
        <taxon>Teleostei</taxon>
        <taxon>Neoteleostei</taxon>
        <taxon>Acanthomorphata</taxon>
        <taxon>Ovalentaria</taxon>
        <taxon>Atherinomorphae</taxon>
        <taxon>Cyprinodontiformes</taxon>
        <taxon>Goodeidae</taxon>
        <taxon>Xenoophorus</taxon>
    </lineage>
</organism>
<evidence type="ECO:0000256" key="1">
    <source>
        <dbReference type="ARBA" id="ARBA00003087"/>
    </source>
</evidence>
<evidence type="ECO:0000313" key="15">
    <source>
        <dbReference type="Proteomes" id="UP001434883"/>
    </source>
</evidence>
<comment type="similarity">
    <text evidence="3">Belongs to the janus family.</text>
</comment>
<sequence>DIYDKVSAELEGGSLLDCECIGGGRIKHDPDAKKIHVYGYSIVSRDPLHKTSKCASLNEMLCFLL</sequence>
<proteinExistence type="inferred from homology"/>
<reference evidence="14 15" key="1">
    <citation type="submission" date="2021-06" db="EMBL/GenBank/DDBJ databases">
        <authorList>
            <person name="Palmer J.M."/>
        </authorList>
    </citation>
    <scope>NUCLEOTIDE SEQUENCE [LARGE SCALE GENOMIC DNA]</scope>
    <source>
        <strain evidence="14 15">XC_2019</strain>
        <tissue evidence="14">Muscle</tissue>
    </source>
</reference>
<evidence type="ECO:0000256" key="13">
    <source>
        <dbReference type="ARBA" id="ARBA00049335"/>
    </source>
</evidence>
<comment type="subunit">
    <text evidence="4">Monomer.</text>
</comment>
<keyword evidence="9" id="KW-0904">Protein phosphatase</keyword>
<keyword evidence="15" id="KW-1185">Reference proteome</keyword>
<evidence type="ECO:0000256" key="8">
    <source>
        <dbReference type="ARBA" id="ARBA00022801"/>
    </source>
</evidence>
<gene>
    <name evidence="14" type="primary">PHPT1</name>
    <name evidence="14" type="ORF">XENOCAPTIV_012574</name>
</gene>
<evidence type="ECO:0000256" key="12">
    <source>
        <dbReference type="ARBA" id="ARBA00049028"/>
    </source>
</evidence>